<dbReference type="PROSITE" id="PS50137">
    <property type="entry name" value="DS_RBD"/>
    <property type="match status" value="1"/>
</dbReference>
<feature type="domain" description="DRBM" evidence="5">
    <location>
        <begin position="125"/>
        <end position="193"/>
    </location>
</feature>
<dbReference type="AlphaFoldDB" id="A0A396IXV8"/>
<evidence type="ECO:0000256" key="1">
    <source>
        <dbReference type="ARBA" id="ARBA00022737"/>
    </source>
</evidence>
<accession>A0A396IXV8</accession>
<feature type="compositionally biased region" description="Polar residues" evidence="4">
    <location>
        <begin position="230"/>
        <end position="244"/>
    </location>
</feature>
<evidence type="ECO:0000256" key="3">
    <source>
        <dbReference type="PROSITE-ProRule" id="PRU00266"/>
    </source>
</evidence>
<proteinExistence type="predicted"/>
<keyword evidence="2 3" id="KW-0694">RNA-binding</keyword>
<comment type="caution">
    <text evidence="6">The sequence shown here is derived from an EMBL/GenBank/DDBJ whole genome shotgun (WGS) entry which is preliminary data.</text>
</comment>
<dbReference type="SUPFAM" id="SSF54768">
    <property type="entry name" value="dsRNA-binding domain-like"/>
    <property type="match status" value="2"/>
</dbReference>
<gene>
    <name evidence="6" type="ORF">MtrunA17_Chr3g0118921</name>
</gene>
<sequence length="313" mass="35632">MFVVHDLHLGFSIPTDEYGSKEKVEATKPQESPLPAQSPVIRTDTNRLSKKHLQNYARKNNLDPPVFTIKTERLHYKATVVIDEKSFESPTFFNSIKEAEQAAAKIALRELPISVDLFQKDESCPSKSLLLELTQREGYSKPTYTTIESGSLHMRTYFSTVEVEGLKFHGKASRSKKQADIDAAKIAYIALKEYKRLDQEKLPTDDVKVNDDMHTESLPIPPNKKMKMSNMRTSSLPKSSPLSHTELASSTISDSNMTMTCNTSNYLLCDRFNVYTNFPDILFPEDITVLPFDEDKWVAACLEFPNDEDFRFL</sequence>
<dbReference type="SMART" id="SM00358">
    <property type="entry name" value="DSRM"/>
    <property type="match status" value="2"/>
</dbReference>
<evidence type="ECO:0000259" key="5">
    <source>
        <dbReference type="PROSITE" id="PS50137"/>
    </source>
</evidence>
<dbReference type="PANTHER" id="PTHR46031:SF31">
    <property type="entry name" value="DOUBLE-STRANDED RNA-BINDING PROTEIN 1-LIKE"/>
    <property type="match status" value="1"/>
</dbReference>
<dbReference type="Gramene" id="rna17311">
    <property type="protein sequence ID" value="RHN68895.1"/>
    <property type="gene ID" value="gene17311"/>
</dbReference>
<feature type="region of interest" description="Disordered" evidence="4">
    <location>
        <begin position="207"/>
        <end position="244"/>
    </location>
</feature>
<dbReference type="GO" id="GO:0003723">
    <property type="term" value="F:RNA binding"/>
    <property type="evidence" value="ECO:0007669"/>
    <property type="project" value="UniProtKB-UniRule"/>
</dbReference>
<protein>
    <submittedName>
        <fullName evidence="6">Putative double-stranded RNA-binding domain-containing protein</fullName>
    </submittedName>
</protein>
<dbReference type="EMBL" id="PSQE01000003">
    <property type="protein sequence ID" value="RHN68895.1"/>
    <property type="molecule type" value="Genomic_DNA"/>
</dbReference>
<reference evidence="6" key="1">
    <citation type="journal article" date="2018" name="Nat. Plants">
        <title>Whole-genome landscape of Medicago truncatula symbiotic genes.</title>
        <authorList>
            <person name="Pecrix Y."/>
            <person name="Gamas P."/>
            <person name="Carrere S."/>
        </authorList>
    </citation>
    <scope>NUCLEOTIDE SEQUENCE</scope>
    <source>
        <tissue evidence="6">Leaves</tissue>
    </source>
</reference>
<evidence type="ECO:0000256" key="4">
    <source>
        <dbReference type="SAM" id="MobiDB-lite"/>
    </source>
</evidence>
<dbReference type="Proteomes" id="UP000265566">
    <property type="component" value="Chromosome 3"/>
</dbReference>
<name>A0A396IXV8_MEDTR</name>
<keyword evidence="1" id="KW-0677">Repeat</keyword>
<dbReference type="InterPro" id="IPR014720">
    <property type="entry name" value="dsRBD_dom"/>
</dbReference>
<dbReference type="Pfam" id="PF00035">
    <property type="entry name" value="dsrm"/>
    <property type="match status" value="2"/>
</dbReference>
<organism evidence="6">
    <name type="scientific">Medicago truncatula</name>
    <name type="common">Barrel medic</name>
    <name type="synonym">Medicago tribuloides</name>
    <dbReference type="NCBI Taxonomy" id="3880"/>
    <lineage>
        <taxon>Eukaryota</taxon>
        <taxon>Viridiplantae</taxon>
        <taxon>Streptophyta</taxon>
        <taxon>Embryophyta</taxon>
        <taxon>Tracheophyta</taxon>
        <taxon>Spermatophyta</taxon>
        <taxon>Magnoliopsida</taxon>
        <taxon>eudicotyledons</taxon>
        <taxon>Gunneridae</taxon>
        <taxon>Pentapetalae</taxon>
        <taxon>rosids</taxon>
        <taxon>fabids</taxon>
        <taxon>Fabales</taxon>
        <taxon>Fabaceae</taxon>
        <taxon>Papilionoideae</taxon>
        <taxon>50 kb inversion clade</taxon>
        <taxon>NPAAA clade</taxon>
        <taxon>Hologalegina</taxon>
        <taxon>IRL clade</taxon>
        <taxon>Trifolieae</taxon>
        <taxon>Medicago</taxon>
    </lineage>
</organism>
<dbReference type="PANTHER" id="PTHR46031">
    <property type="match status" value="1"/>
</dbReference>
<evidence type="ECO:0000256" key="2">
    <source>
        <dbReference type="ARBA" id="ARBA00022884"/>
    </source>
</evidence>
<evidence type="ECO:0000313" key="6">
    <source>
        <dbReference type="EMBL" id="RHN68895.1"/>
    </source>
</evidence>
<dbReference type="Gene3D" id="3.30.160.20">
    <property type="match status" value="2"/>
</dbReference>